<accession>A0A391NQX4</accession>
<comment type="caution">
    <text evidence="1">The sequence shown here is derived from an EMBL/GenBank/DDBJ whole genome shotgun (WGS) entry which is preliminary data.</text>
</comment>
<evidence type="ECO:0000313" key="1">
    <source>
        <dbReference type="EMBL" id="GCA63871.1"/>
    </source>
</evidence>
<dbReference type="AlphaFoldDB" id="A0A391NQX4"/>
<sequence>DILSPEYHTSMEGEVGWIQTSQEVMRERRLR</sequence>
<keyword evidence="2" id="KW-1185">Reference proteome</keyword>
<feature type="non-terminal residue" evidence="1">
    <location>
        <position position="1"/>
    </location>
</feature>
<organism evidence="1 2">
    <name type="scientific">Kipferlia bialata</name>
    <dbReference type="NCBI Taxonomy" id="797122"/>
    <lineage>
        <taxon>Eukaryota</taxon>
        <taxon>Metamonada</taxon>
        <taxon>Carpediemonas-like organisms</taxon>
        <taxon>Kipferlia</taxon>
    </lineage>
</organism>
<evidence type="ECO:0000313" key="2">
    <source>
        <dbReference type="Proteomes" id="UP000265618"/>
    </source>
</evidence>
<name>A0A391NQX4_9EUKA</name>
<protein>
    <submittedName>
        <fullName evidence="1">Uncharacterized protein</fullName>
    </submittedName>
</protein>
<proteinExistence type="predicted"/>
<dbReference type="EMBL" id="BDIP01005363">
    <property type="protein sequence ID" value="GCA63871.1"/>
    <property type="molecule type" value="Genomic_DNA"/>
</dbReference>
<dbReference type="Proteomes" id="UP000265618">
    <property type="component" value="Unassembled WGS sequence"/>
</dbReference>
<reference evidence="1 2" key="1">
    <citation type="journal article" date="2018" name="PLoS ONE">
        <title>The draft genome of Kipferlia bialata reveals reductive genome evolution in fornicate parasites.</title>
        <authorList>
            <person name="Tanifuji G."/>
            <person name="Takabayashi S."/>
            <person name="Kume K."/>
            <person name="Takagi M."/>
            <person name="Nakayama T."/>
            <person name="Kamikawa R."/>
            <person name="Inagaki Y."/>
            <person name="Hashimoto T."/>
        </authorList>
    </citation>
    <scope>NUCLEOTIDE SEQUENCE [LARGE SCALE GENOMIC DNA]</scope>
    <source>
        <strain evidence="1">NY0173</strain>
    </source>
</reference>
<gene>
    <name evidence="1" type="ORF">KIPB_012279</name>
</gene>